<feature type="compositionally biased region" description="Acidic residues" evidence="2">
    <location>
        <begin position="129"/>
        <end position="138"/>
    </location>
</feature>
<evidence type="ECO:0000259" key="3">
    <source>
        <dbReference type="PROSITE" id="PS01124"/>
    </source>
</evidence>
<dbReference type="STRING" id="1664694.A0A0N1HG78"/>
<reference evidence="4 5" key="1">
    <citation type="submission" date="2015-06" db="EMBL/GenBank/DDBJ databases">
        <title>Draft genome of the ant-associated black yeast Phialophora attae CBS 131958.</title>
        <authorList>
            <person name="Moreno L.F."/>
            <person name="Stielow B.J."/>
            <person name="de Hoog S."/>
            <person name="Vicente V.A."/>
            <person name="Weiss V.A."/>
            <person name="de Vries M."/>
            <person name="Cruz L.M."/>
            <person name="Souza E.M."/>
        </authorList>
    </citation>
    <scope>NUCLEOTIDE SEQUENCE [LARGE SCALE GENOMIC DNA]</scope>
    <source>
        <strain evidence="4 5">CBS 131958</strain>
    </source>
</reference>
<dbReference type="AlphaFoldDB" id="A0A0N1HG78"/>
<dbReference type="GO" id="GO:0008168">
    <property type="term" value="F:methyltransferase activity"/>
    <property type="evidence" value="ECO:0007669"/>
    <property type="project" value="InterPro"/>
</dbReference>
<evidence type="ECO:0000256" key="1">
    <source>
        <dbReference type="ARBA" id="ARBA00023159"/>
    </source>
</evidence>
<dbReference type="GO" id="GO:0008270">
    <property type="term" value="F:zinc ion binding"/>
    <property type="evidence" value="ECO:0007669"/>
    <property type="project" value="InterPro"/>
</dbReference>
<dbReference type="OrthoDB" id="2447880at2759"/>
<dbReference type="PROSITE" id="PS01124">
    <property type="entry name" value="HTH_ARAC_FAMILY_2"/>
    <property type="match status" value="1"/>
</dbReference>
<dbReference type="VEuPathDB" id="FungiDB:AB675_2401"/>
<organism evidence="4 5">
    <name type="scientific">Cyphellophora attinorum</name>
    <dbReference type="NCBI Taxonomy" id="1664694"/>
    <lineage>
        <taxon>Eukaryota</taxon>
        <taxon>Fungi</taxon>
        <taxon>Dikarya</taxon>
        <taxon>Ascomycota</taxon>
        <taxon>Pezizomycotina</taxon>
        <taxon>Eurotiomycetes</taxon>
        <taxon>Chaetothyriomycetidae</taxon>
        <taxon>Chaetothyriales</taxon>
        <taxon>Cyphellophoraceae</taxon>
        <taxon>Cyphellophora</taxon>
    </lineage>
</organism>
<dbReference type="Proteomes" id="UP000038010">
    <property type="component" value="Unassembled WGS sequence"/>
</dbReference>
<dbReference type="GO" id="GO:0043565">
    <property type="term" value="F:sequence-specific DNA binding"/>
    <property type="evidence" value="ECO:0007669"/>
    <property type="project" value="InterPro"/>
</dbReference>
<comment type="caution">
    <text evidence="4">The sequence shown here is derived from an EMBL/GenBank/DDBJ whole genome shotgun (WGS) entry which is preliminary data.</text>
</comment>
<dbReference type="GO" id="GO:0003700">
    <property type="term" value="F:DNA-binding transcription factor activity"/>
    <property type="evidence" value="ECO:0007669"/>
    <property type="project" value="InterPro"/>
</dbReference>
<dbReference type="EMBL" id="LFJN01000002">
    <property type="protein sequence ID" value="KPI45105.1"/>
    <property type="molecule type" value="Genomic_DNA"/>
</dbReference>
<dbReference type="Pfam" id="PF02805">
    <property type="entry name" value="Ada_Zn_binding"/>
    <property type="match status" value="1"/>
</dbReference>
<keyword evidence="1" id="KW-0010">Activator</keyword>
<dbReference type="InterPro" id="IPR004026">
    <property type="entry name" value="Ada_DNA_repair_Zn-bd"/>
</dbReference>
<feature type="region of interest" description="Disordered" evidence="2">
    <location>
        <begin position="129"/>
        <end position="151"/>
    </location>
</feature>
<sequence length="342" mass="37430">MLIHIPQTPSCLLYPPKVGSNINFNRSQSNLSVPMQSRLTKAQSPSDPWLARSDSARYAVLAARSCKPSAVPPFIYGVISTKIYCRPTCPARLARRANVVFFDTAIEAKNAGYRACKRCRPDVIAETDAGDGEVETSEDPSNITTGSDYIAPGDGESGRKKIVKAVEIIKERAARRERISLADLGKEVGLSKWHLLRVFRKRWGVSPKEMGEGAIRNASLNDGAQRMRTRGPSGPISGEDGVHGVPSDATGEDSVSLTNAYSTSSTTTSSSTPLTEPLLDWSDGDFTGPLLTFNEGFMDFEAMGDMNMDRQTVSESWTDEESGEYVLRDLFPELYMPDSAWD</sequence>
<protein>
    <recommendedName>
        <fullName evidence="3">HTH araC/xylS-type domain-containing protein</fullName>
    </recommendedName>
</protein>
<proteinExistence type="predicted"/>
<evidence type="ECO:0000313" key="5">
    <source>
        <dbReference type="Proteomes" id="UP000038010"/>
    </source>
</evidence>
<keyword evidence="5" id="KW-1185">Reference proteome</keyword>
<feature type="domain" description="HTH araC/xylS-type" evidence="3">
    <location>
        <begin position="163"/>
        <end position="210"/>
    </location>
</feature>
<name>A0A0N1HG78_9EURO</name>
<gene>
    <name evidence="4" type="ORF">AB675_2401</name>
</gene>
<dbReference type="Gene3D" id="1.10.10.60">
    <property type="entry name" value="Homeodomain-like"/>
    <property type="match status" value="1"/>
</dbReference>
<accession>A0A0N1HG78</accession>
<evidence type="ECO:0000313" key="4">
    <source>
        <dbReference type="EMBL" id="KPI45105.1"/>
    </source>
</evidence>
<dbReference type="RefSeq" id="XP_018005068.1">
    <property type="nucleotide sequence ID" value="XM_018142372.1"/>
</dbReference>
<dbReference type="InterPro" id="IPR018060">
    <property type="entry name" value="HTH_AraC"/>
</dbReference>
<dbReference type="InterPro" id="IPR035451">
    <property type="entry name" value="Ada-like_dom_sf"/>
</dbReference>
<dbReference type="SUPFAM" id="SSF57884">
    <property type="entry name" value="Ada DNA repair protein, N-terminal domain (N-Ada 10)"/>
    <property type="match status" value="1"/>
</dbReference>
<evidence type="ECO:0000256" key="2">
    <source>
        <dbReference type="SAM" id="MobiDB-lite"/>
    </source>
</evidence>
<dbReference type="Gene3D" id="3.40.10.10">
    <property type="entry name" value="DNA Methylphosphotriester Repair Domain"/>
    <property type="match status" value="1"/>
</dbReference>
<dbReference type="GO" id="GO:0006281">
    <property type="term" value="P:DNA repair"/>
    <property type="evidence" value="ECO:0007669"/>
    <property type="project" value="InterPro"/>
</dbReference>
<dbReference type="GeneID" id="28734252"/>
<feature type="region of interest" description="Disordered" evidence="2">
    <location>
        <begin position="214"/>
        <end position="276"/>
    </location>
</feature>
<feature type="compositionally biased region" description="Low complexity" evidence="2">
    <location>
        <begin position="262"/>
        <end position="272"/>
    </location>
</feature>